<comment type="caution">
    <text evidence="4">The sequence shown here is derived from an EMBL/GenBank/DDBJ whole genome shotgun (WGS) entry which is preliminary data.</text>
</comment>
<dbReference type="AlphaFoldDB" id="A0AAV6HH37"/>
<comment type="cofactor">
    <cofactor evidence="2">
        <name>Ca(2+)</name>
        <dbReference type="ChEBI" id="CHEBI:29108"/>
    </cofactor>
</comment>
<evidence type="ECO:0000256" key="2">
    <source>
        <dbReference type="RuleBase" id="RU363116"/>
    </source>
</evidence>
<evidence type="ECO:0000313" key="4">
    <source>
        <dbReference type="EMBL" id="KAG5286680.1"/>
    </source>
</evidence>
<dbReference type="Proteomes" id="UP000823561">
    <property type="component" value="Chromosome 1"/>
</dbReference>
<accession>A0AAV6HH37</accession>
<evidence type="ECO:0000256" key="3">
    <source>
        <dbReference type="SAM" id="MobiDB-lite"/>
    </source>
</evidence>
<dbReference type="EMBL" id="JADWDJ010000001">
    <property type="protein sequence ID" value="KAG5286680.1"/>
    <property type="molecule type" value="Genomic_DNA"/>
</dbReference>
<keyword evidence="2" id="KW-0564">Palmitate</keyword>
<evidence type="ECO:0000256" key="1">
    <source>
        <dbReference type="ARBA" id="ARBA00005350"/>
    </source>
</evidence>
<dbReference type="GO" id="GO:0017128">
    <property type="term" value="F:phospholipid scramblase activity"/>
    <property type="evidence" value="ECO:0007669"/>
    <property type="project" value="InterPro"/>
</dbReference>
<dbReference type="Pfam" id="PF03803">
    <property type="entry name" value="Scramblase"/>
    <property type="match status" value="1"/>
</dbReference>
<reference evidence="4 5" key="1">
    <citation type="submission" date="2020-10" db="EMBL/GenBank/DDBJ databases">
        <title>Chromosome-scale genome assembly of the Allis shad, Alosa alosa.</title>
        <authorList>
            <person name="Margot Z."/>
            <person name="Christophe K."/>
            <person name="Cabau C."/>
            <person name="Louis A."/>
            <person name="Berthelot C."/>
            <person name="Parey E."/>
            <person name="Roest Crollius H."/>
            <person name="Montfort J."/>
            <person name="Robinson-Rechavi M."/>
            <person name="Bucao C."/>
            <person name="Bouchez O."/>
            <person name="Gislard M."/>
            <person name="Lluch J."/>
            <person name="Milhes M."/>
            <person name="Lampietro C."/>
            <person name="Lopez Roques C."/>
            <person name="Donnadieu C."/>
            <person name="Braasch I."/>
            <person name="Desvignes T."/>
            <person name="Postlethwait J."/>
            <person name="Bobe J."/>
            <person name="Guiguen Y."/>
        </authorList>
    </citation>
    <scope>NUCLEOTIDE SEQUENCE [LARGE SCALE GENOMIC DNA]</scope>
    <source>
        <strain evidence="4">M-15738</strain>
        <tissue evidence="4">Blood</tissue>
    </source>
</reference>
<sequence length="130" mass="14586">MHSQMAPLDVHSQDDNDNNGLEASNEGTVLMDIRTSHCPRGVLSLNQITHLVVQKNSEDNGFTECCGGAIIYIYVVKDCTGRKMFRVLEEEDCCLQYYCTSGRSFTLHVPDITGREVITQIKPNVCNWDS</sequence>
<feature type="region of interest" description="Disordered" evidence="3">
    <location>
        <begin position="1"/>
        <end position="23"/>
    </location>
</feature>
<keyword evidence="2" id="KW-0449">Lipoprotein</keyword>
<gene>
    <name evidence="4" type="ORF">AALO_G00017610</name>
</gene>
<keyword evidence="2" id="KW-0106">Calcium</keyword>
<evidence type="ECO:0000313" key="5">
    <source>
        <dbReference type="Proteomes" id="UP000823561"/>
    </source>
</evidence>
<comment type="similarity">
    <text evidence="1 2">Belongs to the phospholipid scramblase family.</text>
</comment>
<comment type="function">
    <text evidence="2">May mediate accelerated ATP-independent bidirectional transbilayer migration of phospholipids upon binding calcium ions that results in a loss of phospholipid asymmetry in the plasma membrane.</text>
</comment>
<keyword evidence="5" id="KW-1185">Reference proteome</keyword>
<protein>
    <recommendedName>
        <fullName evidence="2">Phospholipid scramblase</fullName>
    </recommendedName>
</protein>
<organism evidence="4 5">
    <name type="scientific">Alosa alosa</name>
    <name type="common">allis shad</name>
    <dbReference type="NCBI Taxonomy" id="278164"/>
    <lineage>
        <taxon>Eukaryota</taxon>
        <taxon>Metazoa</taxon>
        <taxon>Chordata</taxon>
        <taxon>Craniata</taxon>
        <taxon>Vertebrata</taxon>
        <taxon>Euteleostomi</taxon>
        <taxon>Actinopterygii</taxon>
        <taxon>Neopterygii</taxon>
        <taxon>Teleostei</taxon>
        <taxon>Clupei</taxon>
        <taxon>Clupeiformes</taxon>
        <taxon>Clupeoidei</taxon>
        <taxon>Clupeidae</taxon>
        <taxon>Alosa</taxon>
    </lineage>
</organism>
<name>A0AAV6HH37_9TELE</name>
<proteinExistence type="inferred from homology"/>
<dbReference type="InterPro" id="IPR005552">
    <property type="entry name" value="Scramblase"/>
</dbReference>